<name>A0A7E4UMQ4_PANRE</name>
<dbReference type="WBParaSite" id="Pan_g10627.t1">
    <property type="protein sequence ID" value="Pan_g10627.t1"/>
    <property type="gene ID" value="Pan_g10627"/>
</dbReference>
<proteinExistence type="predicted"/>
<dbReference type="AlphaFoldDB" id="A0A7E4UMQ4"/>
<protein>
    <submittedName>
        <fullName evidence="2">Secreted protein</fullName>
    </submittedName>
</protein>
<organism evidence="1 2">
    <name type="scientific">Panagrellus redivivus</name>
    <name type="common">Microworm</name>
    <dbReference type="NCBI Taxonomy" id="6233"/>
    <lineage>
        <taxon>Eukaryota</taxon>
        <taxon>Metazoa</taxon>
        <taxon>Ecdysozoa</taxon>
        <taxon>Nematoda</taxon>
        <taxon>Chromadorea</taxon>
        <taxon>Rhabditida</taxon>
        <taxon>Tylenchina</taxon>
        <taxon>Panagrolaimomorpha</taxon>
        <taxon>Panagrolaimoidea</taxon>
        <taxon>Panagrolaimidae</taxon>
        <taxon>Panagrellus</taxon>
    </lineage>
</organism>
<keyword evidence="1" id="KW-1185">Reference proteome</keyword>
<accession>A0A7E4UMQ4</accession>
<evidence type="ECO:0000313" key="2">
    <source>
        <dbReference type="WBParaSite" id="Pan_g10627.t1"/>
    </source>
</evidence>
<sequence length="146" mass="16957">MCLSLSRRLSTFLSAVPLHRREHDDDDDAADVRCPFFAAFEQREMAVRRHVDVDSDDKTFRWGASRVDASGSELGNGRTLPLSRARWLHLHAFRVRLTVRASVECAHHEWKAPRILYHAGAPKRPRSFFVVQRRPRAIVRRSPWFA</sequence>
<reference evidence="1" key="1">
    <citation type="journal article" date="2013" name="Genetics">
        <title>The draft genome and transcriptome of Panagrellus redivivus are shaped by the harsh demands of a free-living lifestyle.</title>
        <authorList>
            <person name="Srinivasan J."/>
            <person name="Dillman A.R."/>
            <person name="Macchietto M.G."/>
            <person name="Heikkinen L."/>
            <person name="Lakso M."/>
            <person name="Fracchia K.M."/>
            <person name="Antoshechkin I."/>
            <person name="Mortazavi A."/>
            <person name="Wong G."/>
            <person name="Sternberg P.W."/>
        </authorList>
    </citation>
    <scope>NUCLEOTIDE SEQUENCE [LARGE SCALE GENOMIC DNA]</scope>
    <source>
        <strain evidence="1">MT8872</strain>
    </source>
</reference>
<reference evidence="2" key="2">
    <citation type="submission" date="2020-10" db="UniProtKB">
        <authorList>
            <consortium name="WormBaseParasite"/>
        </authorList>
    </citation>
    <scope>IDENTIFICATION</scope>
</reference>
<dbReference type="Proteomes" id="UP000492821">
    <property type="component" value="Unassembled WGS sequence"/>
</dbReference>
<evidence type="ECO:0000313" key="1">
    <source>
        <dbReference type="Proteomes" id="UP000492821"/>
    </source>
</evidence>